<accession>G5J4T9</accession>
<dbReference type="RefSeq" id="WP_007310722.1">
    <property type="nucleotide sequence ID" value="NZ_AESD01000373.1"/>
</dbReference>
<evidence type="ECO:0008006" key="3">
    <source>
        <dbReference type="Google" id="ProtNLM"/>
    </source>
</evidence>
<dbReference type="AlphaFoldDB" id="G5J4T9"/>
<evidence type="ECO:0000313" key="1">
    <source>
        <dbReference type="EMBL" id="EHJ12795.1"/>
    </source>
</evidence>
<dbReference type="GeneID" id="88766171"/>
<dbReference type="EMBL" id="AESD01000373">
    <property type="protein sequence ID" value="EHJ12795.1"/>
    <property type="molecule type" value="Genomic_DNA"/>
</dbReference>
<proteinExistence type="predicted"/>
<evidence type="ECO:0000313" key="2">
    <source>
        <dbReference type="Proteomes" id="UP000003477"/>
    </source>
</evidence>
<sequence>MSNLEVHQKVQSYIEQLSPEKLLVAADFLAYLVEREDTEATSEDEHQFWENSSQISLNAVWDNLEDDIYGELLEK</sequence>
<protein>
    <recommendedName>
        <fullName evidence="3">DUF2281 domain-containing protein</fullName>
    </recommendedName>
</protein>
<organism evidence="1 2">
    <name type="scientific">Crocosphaera watsonii WH 0003</name>
    <dbReference type="NCBI Taxonomy" id="423471"/>
    <lineage>
        <taxon>Bacteria</taxon>
        <taxon>Bacillati</taxon>
        <taxon>Cyanobacteriota</taxon>
        <taxon>Cyanophyceae</taxon>
        <taxon>Oscillatoriophycideae</taxon>
        <taxon>Chroococcales</taxon>
        <taxon>Aphanothecaceae</taxon>
        <taxon>Crocosphaera</taxon>
    </lineage>
</organism>
<reference evidence="1 2" key="1">
    <citation type="journal article" date="2011" name="Front. Microbiol.">
        <title>Two Strains of Crocosphaera watsonii with Highly Conserved Genomes are Distinguished by Strain-Specific Features.</title>
        <authorList>
            <person name="Bench S.R."/>
            <person name="Ilikchyan I.N."/>
            <person name="Tripp H.J."/>
            <person name="Zehr J.P."/>
        </authorList>
    </citation>
    <scope>NUCLEOTIDE SEQUENCE [LARGE SCALE GENOMIC DNA]</scope>
    <source>
        <strain evidence="1 2">WH 0003</strain>
    </source>
</reference>
<name>G5J4T9_CROWT</name>
<gene>
    <name evidence="1" type="ORF">CWATWH0003_2505</name>
</gene>
<dbReference type="Proteomes" id="UP000003477">
    <property type="component" value="Unassembled WGS sequence"/>
</dbReference>
<dbReference type="PATRIC" id="fig|423471.3.peg.2358"/>
<comment type="caution">
    <text evidence="1">The sequence shown here is derived from an EMBL/GenBank/DDBJ whole genome shotgun (WGS) entry which is preliminary data.</text>
</comment>